<protein>
    <recommendedName>
        <fullName evidence="7">CopC domain-containing protein</fullName>
    </recommendedName>
</protein>
<keyword evidence="9" id="KW-1185">Reference proteome</keyword>
<dbReference type="GO" id="GO:0006825">
    <property type="term" value="P:copper ion transport"/>
    <property type="evidence" value="ECO:0007669"/>
    <property type="project" value="InterPro"/>
</dbReference>
<keyword evidence="5" id="KW-0812">Transmembrane</keyword>
<proteinExistence type="predicted"/>
<dbReference type="Pfam" id="PF04234">
    <property type="entry name" value="CopC"/>
    <property type="match status" value="1"/>
</dbReference>
<dbReference type="AlphaFoldDB" id="A0A544TRK1"/>
<reference evidence="8 9" key="1">
    <citation type="submission" date="2019-06" db="EMBL/GenBank/DDBJ databases">
        <title>Psychrobacillus vulpis sp. nov., a new species isolated from feces of a red fox that inhabits in The Tablas de Daimiel Natural Park, Albacete, Spain.</title>
        <authorList>
            <person name="Rodriguez M."/>
            <person name="Reina J.C."/>
            <person name="Bejar V."/>
            <person name="Llamas I."/>
        </authorList>
    </citation>
    <scope>NUCLEOTIDE SEQUENCE [LARGE SCALE GENOMIC DNA]</scope>
    <source>
        <strain evidence="8 9">Z8</strain>
    </source>
</reference>
<dbReference type="InterPro" id="IPR007348">
    <property type="entry name" value="CopC_dom"/>
</dbReference>
<evidence type="ECO:0000256" key="2">
    <source>
        <dbReference type="ARBA" id="ARBA00022723"/>
    </source>
</evidence>
<organism evidence="8 9">
    <name type="scientific">Psychrobacillus vulpis</name>
    <dbReference type="NCBI Taxonomy" id="2325572"/>
    <lineage>
        <taxon>Bacteria</taxon>
        <taxon>Bacillati</taxon>
        <taxon>Bacillota</taxon>
        <taxon>Bacilli</taxon>
        <taxon>Bacillales</taxon>
        <taxon>Bacillaceae</taxon>
        <taxon>Psychrobacillus</taxon>
    </lineage>
</organism>
<keyword evidence="4" id="KW-0186">Copper</keyword>
<evidence type="ECO:0000256" key="6">
    <source>
        <dbReference type="SAM" id="SignalP"/>
    </source>
</evidence>
<accession>A0A544TRK1</accession>
<keyword evidence="5" id="KW-0472">Membrane</keyword>
<feature type="transmembrane region" description="Helical" evidence="5">
    <location>
        <begin position="154"/>
        <end position="173"/>
    </location>
</feature>
<feature type="chain" id="PRO_5021757419" description="CopC domain-containing protein" evidence="6">
    <location>
        <begin position="22"/>
        <end position="177"/>
    </location>
</feature>
<feature type="domain" description="CopC" evidence="7">
    <location>
        <begin position="22"/>
        <end position="114"/>
    </location>
</feature>
<dbReference type="Gene3D" id="2.60.40.1220">
    <property type="match status" value="1"/>
</dbReference>
<keyword evidence="2" id="KW-0479">Metal-binding</keyword>
<dbReference type="OrthoDB" id="2353937at2"/>
<feature type="signal peptide" evidence="6">
    <location>
        <begin position="1"/>
        <end position="21"/>
    </location>
</feature>
<evidence type="ECO:0000256" key="5">
    <source>
        <dbReference type="SAM" id="Phobius"/>
    </source>
</evidence>
<dbReference type="GO" id="GO:0005886">
    <property type="term" value="C:plasma membrane"/>
    <property type="evidence" value="ECO:0007669"/>
    <property type="project" value="TreeGrafter"/>
</dbReference>
<dbReference type="PANTHER" id="PTHR34820">
    <property type="entry name" value="INNER MEMBRANE PROTEIN YEBZ"/>
    <property type="match status" value="1"/>
</dbReference>
<comment type="caution">
    <text evidence="8">The sequence shown here is derived from an EMBL/GenBank/DDBJ whole genome shotgun (WGS) entry which is preliminary data.</text>
</comment>
<sequence>MKKIILIAFVFMLSFANSAFAHTGLESSSPANGEVIKEELSEITLTFEGKIEQSSTFELKNSNGESIPVENISINEGQMVGALSNPLENGNYEVVWSIIGADGHPIEGNIPFTVEVAAAETPVEDKVVEEENTVETPVTEQAKQAEEVQSSTNIVPIIVIALIAIIVGVFFWLRRKK</sequence>
<dbReference type="GO" id="GO:0030313">
    <property type="term" value="C:cell envelope"/>
    <property type="evidence" value="ECO:0007669"/>
    <property type="project" value="UniProtKB-SubCell"/>
</dbReference>
<evidence type="ECO:0000256" key="3">
    <source>
        <dbReference type="ARBA" id="ARBA00022729"/>
    </source>
</evidence>
<dbReference type="InterPro" id="IPR014756">
    <property type="entry name" value="Ig_E-set"/>
</dbReference>
<evidence type="ECO:0000259" key="7">
    <source>
        <dbReference type="Pfam" id="PF04234"/>
    </source>
</evidence>
<dbReference type="SUPFAM" id="SSF81296">
    <property type="entry name" value="E set domains"/>
    <property type="match status" value="1"/>
</dbReference>
<dbReference type="EMBL" id="VDGI01000008">
    <property type="protein sequence ID" value="TQR20071.1"/>
    <property type="molecule type" value="Genomic_DNA"/>
</dbReference>
<dbReference type="GO" id="GO:0005507">
    <property type="term" value="F:copper ion binding"/>
    <property type="evidence" value="ECO:0007669"/>
    <property type="project" value="InterPro"/>
</dbReference>
<evidence type="ECO:0000313" key="8">
    <source>
        <dbReference type="EMBL" id="TQR20071.1"/>
    </source>
</evidence>
<dbReference type="GO" id="GO:0046688">
    <property type="term" value="P:response to copper ion"/>
    <property type="evidence" value="ECO:0007669"/>
    <property type="project" value="InterPro"/>
</dbReference>
<keyword evidence="3 6" id="KW-0732">Signal</keyword>
<dbReference type="InterPro" id="IPR014755">
    <property type="entry name" value="Cu-Rt/internalin_Ig-like"/>
</dbReference>
<evidence type="ECO:0000256" key="1">
    <source>
        <dbReference type="ARBA" id="ARBA00004196"/>
    </source>
</evidence>
<dbReference type="Proteomes" id="UP000316626">
    <property type="component" value="Unassembled WGS sequence"/>
</dbReference>
<evidence type="ECO:0000313" key="9">
    <source>
        <dbReference type="Proteomes" id="UP000316626"/>
    </source>
</evidence>
<dbReference type="PANTHER" id="PTHR34820:SF4">
    <property type="entry name" value="INNER MEMBRANE PROTEIN YEBZ"/>
    <property type="match status" value="1"/>
</dbReference>
<comment type="subcellular location">
    <subcellularLocation>
        <location evidence="1">Cell envelope</location>
    </subcellularLocation>
</comment>
<dbReference type="InterPro" id="IPR032694">
    <property type="entry name" value="CopC/D"/>
</dbReference>
<name>A0A544TRK1_9BACI</name>
<dbReference type="RefSeq" id="WP_142642314.1">
    <property type="nucleotide sequence ID" value="NZ_VDGI01000008.1"/>
</dbReference>
<evidence type="ECO:0000256" key="4">
    <source>
        <dbReference type="ARBA" id="ARBA00023008"/>
    </source>
</evidence>
<keyword evidence="5" id="KW-1133">Transmembrane helix</keyword>
<dbReference type="GO" id="GO:0042597">
    <property type="term" value="C:periplasmic space"/>
    <property type="evidence" value="ECO:0007669"/>
    <property type="project" value="InterPro"/>
</dbReference>
<gene>
    <name evidence="8" type="ORF">FG384_09245</name>
</gene>